<evidence type="ECO:0000256" key="1">
    <source>
        <dbReference type="ARBA" id="ARBA00001232"/>
    </source>
</evidence>
<keyword evidence="5" id="KW-0808">Transferase</keyword>
<dbReference type="GO" id="GO:0006633">
    <property type="term" value="P:fatty acid biosynthetic process"/>
    <property type="evidence" value="ECO:0007669"/>
    <property type="project" value="InterPro"/>
</dbReference>
<comment type="caution">
    <text evidence="11">The sequence shown here is derived from an EMBL/GenBank/DDBJ whole genome shotgun (WGS) entry which is preliminary data.</text>
</comment>
<organism evidence="11 12">
    <name type="scientific">Candidatus Frankia alpina</name>
    <dbReference type="NCBI Taxonomy" id="2699483"/>
    <lineage>
        <taxon>Bacteria</taxon>
        <taxon>Bacillati</taxon>
        <taxon>Actinomycetota</taxon>
        <taxon>Actinomycetes</taxon>
        <taxon>Frankiales</taxon>
        <taxon>Frankiaceae</taxon>
        <taxon>Frankia</taxon>
    </lineage>
</organism>
<dbReference type="Pfam" id="PF02504">
    <property type="entry name" value="FA_synthesis"/>
    <property type="match status" value="1"/>
</dbReference>
<keyword evidence="4" id="KW-0444">Lipid biosynthesis</keyword>
<sequence length="357" mass="36625">MTRIAVDLLGEGLPVGPLLEALPAALDADPRLVLILVSPAEGVREELARLGIAPGERVLLRPATRTVTGGPAAFRDVRARRDAGVRVAARLVREGHADAMVSVAPVESVVASAQFTHGLLPGATRAVLAAVIGRRDAGVVLCDAGSTVGVTADELAQFALLASGYAALRFMVNAPRIGLLVPREALSDPLRRIADELLRSLELNYVGPCTIEDLLAGPEPAGQEGAATGRSPAVGPSRRLEVAVTDGYTGDVVLSTIRGVSSWERRDAAGRLNAGLDPAWGTLEDPDVRGGTIVLGVDGVAVHAERTRGGSVDAGAGGLLAALKVASSAVRGDLIPRTRAALATLVARRRALAGLAG</sequence>
<dbReference type="EC" id="2.3.1.274" evidence="9"/>
<keyword evidence="12" id="KW-1185">Reference proteome</keyword>
<dbReference type="PANTHER" id="PTHR30100:SF1">
    <property type="entry name" value="PHOSPHATE ACYLTRANSFERASE"/>
    <property type="match status" value="1"/>
</dbReference>
<protein>
    <recommendedName>
        <fullName evidence="9">phosphate acyltransferase</fullName>
        <ecNumber evidence="9">2.3.1.274</ecNumber>
    </recommendedName>
</protein>
<keyword evidence="8" id="KW-1208">Phospholipid metabolism</keyword>
<dbReference type="GO" id="GO:0008654">
    <property type="term" value="P:phospholipid biosynthetic process"/>
    <property type="evidence" value="ECO:0007669"/>
    <property type="project" value="UniProtKB-KW"/>
</dbReference>
<dbReference type="PANTHER" id="PTHR30100">
    <property type="entry name" value="FATTY ACID/PHOSPHOLIPID SYNTHESIS PROTEIN PLSX"/>
    <property type="match status" value="1"/>
</dbReference>
<comment type="catalytic activity">
    <reaction evidence="1">
        <text>a fatty acyl-[ACP] + phosphate = an acyl phosphate + holo-[ACP]</text>
        <dbReference type="Rhea" id="RHEA:42292"/>
        <dbReference type="Rhea" id="RHEA-COMP:9685"/>
        <dbReference type="Rhea" id="RHEA-COMP:14125"/>
        <dbReference type="ChEBI" id="CHEBI:43474"/>
        <dbReference type="ChEBI" id="CHEBI:59918"/>
        <dbReference type="ChEBI" id="CHEBI:64479"/>
        <dbReference type="ChEBI" id="CHEBI:138651"/>
        <dbReference type="EC" id="2.3.1.274"/>
    </reaction>
</comment>
<keyword evidence="6" id="KW-0443">Lipid metabolism</keyword>
<dbReference type="EMBL" id="SSXH01000001">
    <property type="protein sequence ID" value="THJ76378.1"/>
    <property type="molecule type" value="Genomic_DNA"/>
</dbReference>
<dbReference type="GO" id="GO:0043811">
    <property type="term" value="F:phosphate:acyl-[acyl carrier protein] acyltransferase activity"/>
    <property type="evidence" value="ECO:0007669"/>
    <property type="project" value="UniProtKB-EC"/>
</dbReference>
<dbReference type="RefSeq" id="WP_136446318.1">
    <property type="nucleotide sequence ID" value="NZ_SSXH01000001.1"/>
</dbReference>
<name>A0A4S5EV01_9ACTN</name>
<evidence type="ECO:0000313" key="12">
    <source>
        <dbReference type="Proteomes" id="UP000305282"/>
    </source>
</evidence>
<evidence type="ECO:0000256" key="8">
    <source>
        <dbReference type="ARBA" id="ARBA00023264"/>
    </source>
</evidence>
<evidence type="ECO:0000256" key="6">
    <source>
        <dbReference type="ARBA" id="ARBA00023098"/>
    </source>
</evidence>
<evidence type="ECO:0000256" key="5">
    <source>
        <dbReference type="ARBA" id="ARBA00022679"/>
    </source>
</evidence>
<evidence type="ECO:0000256" key="3">
    <source>
        <dbReference type="ARBA" id="ARBA00022490"/>
    </source>
</evidence>
<dbReference type="GO" id="GO:0005737">
    <property type="term" value="C:cytoplasm"/>
    <property type="evidence" value="ECO:0007669"/>
    <property type="project" value="UniProtKB-SubCell"/>
</dbReference>
<dbReference type="InterPro" id="IPR003664">
    <property type="entry name" value="FA_synthesis"/>
</dbReference>
<dbReference type="OrthoDB" id="3208836at2"/>
<evidence type="ECO:0000256" key="10">
    <source>
        <dbReference type="ARBA" id="ARBA00046608"/>
    </source>
</evidence>
<comment type="subcellular location">
    <subcellularLocation>
        <location evidence="2">Cytoplasm</location>
    </subcellularLocation>
</comment>
<dbReference type="SUPFAM" id="SSF53659">
    <property type="entry name" value="Isocitrate/Isopropylmalate dehydrogenase-like"/>
    <property type="match status" value="1"/>
</dbReference>
<gene>
    <name evidence="11" type="ORF">E7Y31_00075</name>
</gene>
<accession>A0A4S5EV01</accession>
<dbReference type="Proteomes" id="UP000305282">
    <property type="component" value="Unassembled WGS sequence"/>
</dbReference>
<evidence type="ECO:0000256" key="9">
    <source>
        <dbReference type="ARBA" id="ARBA00024069"/>
    </source>
</evidence>
<dbReference type="PIRSF" id="PIRSF002465">
    <property type="entry name" value="Phsphlp_syn_PlsX"/>
    <property type="match status" value="1"/>
</dbReference>
<evidence type="ECO:0000313" key="11">
    <source>
        <dbReference type="EMBL" id="THJ76378.1"/>
    </source>
</evidence>
<keyword evidence="7" id="KW-0594">Phospholipid biosynthesis</keyword>
<keyword evidence="3" id="KW-0963">Cytoplasm</keyword>
<comment type="subunit">
    <text evidence="10">Homodimer. Probably interacts with PlsY.</text>
</comment>
<reference evidence="11 12" key="1">
    <citation type="submission" date="2019-04" db="EMBL/GenBank/DDBJ databases">
        <title>Draft genome sequences for three unisolated Alnus-infective Frankia Sp+ strains, AgTrS, AiOr and AvVan, the first sequenced Frankia strains able to sporulate in-planta.</title>
        <authorList>
            <person name="Bethencourt L."/>
            <person name="Vautrin F."/>
            <person name="Taib N."/>
            <person name="Dubost A."/>
            <person name="Castro-Garcia L."/>
            <person name="Imbaud O."/>
            <person name="Abrouk D."/>
            <person name="Fournier P."/>
            <person name="Briolay J."/>
            <person name="Nguyen A."/>
            <person name="Normand P."/>
            <person name="Fernandez M.P."/>
            <person name="Brochier-Armanet C."/>
            <person name="Herrera-Belaroussi A."/>
        </authorList>
    </citation>
    <scope>NUCLEOTIDE SEQUENCE [LARGE SCALE GENOMIC DNA]</scope>
    <source>
        <strain evidence="11 12">AvVan</strain>
    </source>
</reference>
<proteinExistence type="predicted"/>
<evidence type="ECO:0000256" key="2">
    <source>
        <dbReference type="ARBA" id="ARBA00004496"/>
    </source>
</evidence>
<evidence type="ECO:0000256" key="7">
    <source>
        <dbReference type="ARBA" id="ARBA00023209"/>
    </source>
</evidence>
<dbReference type="InterPro" id="IPR012281">
    <property type="entry name" value="Phospholipid_synth_PlsX-like"/>
</dbReference>
<dbReference type="AlphaFoldDB" id="A0A4S5EV01"/>
<evidence type="ECO:0000256" key="4">
    <source>
        <dbReference type="ARBA" id="ARBA00022516"/>
    </source>
</evidence>
<dbReference type="Gene3D" id="3.40.718.10">
    <property type="entry name" value="Isopropylmalate Dehydrogenase"/>
    <property type="match status" value="1"/>
</dbReference>